<dbReference type="InterPro" id="IPR016181">
    <property type="entry name" value="Acyl_CoA_acyltransferase"/>
</dbReference>
<dbReference type="InterPro" id="IPR051908">
    <property type="entry name" value="Ribosomal_N-acetyltransferase"/>
</dbReference>
<dbReference type="InterPro" id="IPR000182">
    <property type="entry name" value="GNAT_dom"/>
</dbReference>
<dbReference type="PANTHER" id="PTHR43441:SF10">
    <property type="entry name" value="ACETYLTRANSFERASE"/>
    <property type="match status" value="1"/>
</dbReference>
<name>A0A6J5ZCN0_9ZZZZ</name>
<feature type="domain" description="N-acetyltransferase" evidence="1">
    <location>
        <begin position="20"/>
        <end position="185"/>
    </location>
</feature>
<dbReference type="Pfam" id="PF13302">
    <property type="entry name" value="Acetyltransf_3"/>
    <property type="match status" value="1"/>
</dbReference>
<dbReference type="GO" id="GO:0005737">
    <property type="term" value="C:cytoplasm"/>
    <property type="evidence" value="ECO:0007669"/>
    <property type="project" value="TreeGrafter"/>
</dbReference>
<proteinExistence type="predicted"/>
<dbReference type="GO" id="GO:1990189">
    <property type="term" value="F:protein N-terminal-serine acetyltransferase activity"/>
    <property type="evidence" value="ECO:0007669"/>
    <property type="project" value="TreeGrafter"/>
</dbReference>
<dbReference type="PANTHER" id="PTHR43441">
    <property type="entry name" value="RIBOSOMAL-PROTEIN-SERINE ACETYLTRANSFERASE"/>
    <property type="match status" value="1"/>
</dbReference>
<gene>
    <name evidence="2" type="ORF">UFOPK3547_00522</name>
</gene>
<dbReference type="PROSITE" id="PS51186">
    <property type="entry name" value="GNAT"/>
    <property type="match status" value="1"/>
</dbReference>
<sequence>MLIGTPPLELPDPPLADGQIALRAWDETDVASLVEACNDPLTSRYTSVPIPYTPEDARRFIAFGRSSSALPLAVVRADDLSVVLGAAGLHAVSLTRRRCEVGYWTAPWARRAGVAGRALEIIAAWGLGPLGLERIDLYAEPENERSHQVAMGAGFRRGALVKSGIALRGRRYDVIRFTRLRAPTDEEK</sequence>
<protein>
    <submittedName>
        <fullName evidence="2">Unannotated protein</fullName>
    </submittedName>
</protein>
<dbReference type="AlphaFoldDB" id="A0A6J5ZCN0"/>
<accession>A0A6J5ZCN0</accession>
<evidence type="ECO:0000313" key="2">
    <source>
        <dbReference type="EMBL" id="CAB4340395.1"/>
    </source>
</evidence>
<organism evidence="2">
    <name type="scientific">freshwater metagenome</name>
    <dbReference type="NCBI Taxonomy" id="449393"/>
    <lineage>
        <taxon>unclassified sequences</taxon>
        <taxon>metagenomes</taxon>
        <taxon>ecological metagenomes</taxon>
    </lineage>
</organism>
<dbReference type="EMBL" id="CAESAN010000031">
    <property type="protein sequence ID" value="CAB4340395.1"/>
    <property type="molecule type" value="Genomic_DNA"/>
</dbReference>
<dbReference type="GO" id="GO:0008999">
    <property type="term" value="F:protein-N-terminal-alanine acetyltransferase activity"/>
    <property type="evidence" value="ECO:0007669"/>
    <property type="project" value="TreeGrafter"/>
</dbReference>
<dbReference type="Gene3D" id="3.40.630.30">
    <property type="match status" value="1"/>
</dbReference>
<evidence type="ECO:0000259" key="1">
    <source>
        <dbReference type="PROSITE" id="PS51186"/>
    </source>
</evidence>
<reference evidence="2" key="1">
    <citation type="submission" date="2020-05" db="EMBL/GenBank/DDBJ databases">
        <authorList>
            <person name="Chiriac C."/>
            <person name="Salcher M."/>
            <person name="Ghai R."/>
            <person name="Kavagutti S V."/>
        </authorList>
    </citation>
    <scope>NUCLEOTIDE SEQUENCE</scope>
</reference>
<dbReference type="SUPFAM" id="SSF55729">
    <property type="entry name" value="Acyl-CoA N-acyltransferases (Nat)"/>
    <property type="match status" value="1"/>
</dbReference>